<evidence type="ECO:0000313" key="6">
    <source>
        <dbReference type="WBParaSite" id="HDID_0000964201-mRNA-1"/>
    </source>
</evidence>
<dbReference type="PANTHER" id="PTHR23157:SF25">
    <property type="entry name" value="GRIP AND COILED-COIL DOMAIN-CONTAINING PROTEIN 1"/>
    <property type="match status" value="1"/>
</dbReference>
<feature type="region of interest" description="Disordered" evidence="3">
    <location>
        <begin position="60"/>
        <end position="88"/>
    </location>
</feature>
<evidence type="ECO:0000256" key="1">
    <source>
        <dbReference type="ARBA" id="ARBA00004184"/>
    </source>
</evidence>
<feature type="region of interest" description="Disordered" evidence="3">
    <location>
        <begin position="1219"/>
        <end position="1241"/>
    </location>
</feature>
<reference evidence="4 5" key="2">
    <citation type="submission" date="2018-11" db="EMBL/GenBank/DDBJ databases">
        <authorList>
            <consortium name="Pathogen Informatics"/>
        </authorList>
    </citation>
    <scope>NUCLEOTIDE SEQUENCE [LARGE SCALE GENOMIC DNA]</scope>
</reference>
<dbReference type="GO" id="GO:0005794">
    <property type="term" value="C:Golgi apparatus"/>
    <property type="evidence" value="ECO:0007669"/>
    <property type="project" value="TreeGrafter"/>
</dbReference>
<comment type="subcellular location">
    <subcellularLocation>
        <location evidence="1">Endomembrane system</location>
        <topology evidence="1">Peripheral membrane protein</topology>
    </subcellularLocation>
</comment>
<dbReference type="STRING" id="6216.A0A158QFX1"/>
<feature type="coiled-coil region" evidence="2">
    <location>
        <begin position="91"/>
        <end position="220"/>
    </location>
</feature>
<dbReference type="Proteomes" id="UP000274504">
    <property type="component" value="Unassembled WGS sequence"/>
</dbReference>
<dbReference type="InterPro" id="IPR051952">
    <property type="entry name" value="Golgi-autophagy_related"/>
</dbReference>
<gene>
    <name evidence="4" type="ORF">HDID_LOCUS9640</name>
</gene>
<proteinExistence type="predicted"/>
<evidence type="ECO:0000256" key="3">
    <source>
        <dbReference type="SAM" id="MobiDB-lite"/>
    </source>
</evidence>
<reference evidence="6" key="1">
    <citation type="submission" date="2016-04" db="UniProtKB">
        <authorList>
            <consortium name="WormBaseParasite"/>
        </authorList>
    </citation>
    <scope>IDENTIFICATION</scope>
</reference>
<evidence type="ECO:0000313" key="5">
    <source>
        <dbReference type="Proteomes" id="UP000274504"/>
    </source>
</evidence>
<feature type="coiled-coil region" evidence="2">
    <location>
        <begin position="1085"/>
        <end position="1119"/>
    </location>
</feature>
<dbReference type="EMBL" id="UYSG01011352">
    <property type="protein sequence ID" value="VDL62025.1"/>
    <property type="molecule type" value="Genomic_DNA"/>
</dbReference>
<keyword evidence="2" id="KW-0175">Coiled coil</keyword>
<sequence length="1341" mass="152186">MIGSNESLTSLNSTATNRKNDRVKYLEGKLEELKTLVRQKNASIESSAKEINRLKTQLRQANAIPESAPIDTQSNHTSEKSEDHSDLSSMLNKAEANLAAVNRLSEEVIAQKEELHRKANIELESVKINLLSAEEEIRSLRTQLADKLTENENLSRQLAQVSKEMAVKNTALEDAKDIRSKMLSDHSAKDEALKRLESEKAAALKKANELSDELEKVSQIEVTPFNSHFVLFLWMRAMLFAQERTASESSDALKGAQTETEKALSKVRSIEVRAAEREADLKDRIRVLEERLVLLTEPDSPLFSEQMEQAKLSTSTAIPSDESPEAVANRCATLLVERKLLETRLDETRKHLEDVKSTWNEKFVAYESQITHLNEKISEDALEFAAERAQWETVFFCAPHLQLSEARDKFTQAESASSAAKSQLTEIERTIEEERRDWELARASLEAKVSALQENAQLESLNHAEALQSSQNLQSQISSLERELEAGTVTIKQLKLEKEELTKELQSRIYALEQETSDKTKQIDELNREMEDQRNQLQARISALEKELEHSFKAVGALKEADEESKQELQCRIQALKNEIEQSSNQAAYLEQEKVELKEGFQTMISTLEAQLELHTKEIEMLKDEKSELQQELQSRLANSEEDMRAKLQQTDELRRENEEIKKKLQCRIQDLEQEIEAGAKQAIGLKQEKEEMKESLQSMISSLETEIENRTKEVATLKQERTELRQELQSQIADSKMNAEAGLQQINALKHENVELKKELHSRIQSLEQALKQEKEENKEKLKSVSASLESELEDRIKEVEILKQAKTELEKELHSRISELEKDLENSFKMTELLKQEKGELKNELQMHIANLEKELKTATSKTDALNVEKEAQYQELQSQIAVLEKEVEANSKTVDVLKSEKEKIQQELQQRITTLEKDVERRIKLVSKLKQEKEDLRIQIEAKAVEIGQLKETNSQHESSTQQTSGRVAKLEDELNSLRKTNEDLRVENENLRQTHQTQFADMREQLASVGEELKASQDKFAESQNSVQSAELECQELREVQATLQSKVGFYVANLCQDLMHQCTSSLLVYVLPIYIVEMEKDFADRIAENASKQKQEALNEVTTLRASIDELNEVISDRNKVIQQKKICHFTIRLQKQKLLELKKALGQGLRQSQGLNVTASNLSLTEVDSHNQQQQQHRNSLVSGPAGGNGISGGPSLTVDELTLPPLYAISQQTTSAAPPPPSPQEPSSPPAILPLSTEQTMSMSAPRNLSVLSPTASTASLVVTANSQHETDVINFEYMRHVLLKFLLIATVLRLSKKDEFLIRQKLEERRSWFNTPVVAAKSSGQFAKMLPPS</sequence>
<organism evidence="6">
    <name type="scientific">Hymenolepis diminuta</name>
    <name type="common">Rat tapeworm</name>
    <dbReference type="NCBI Taxonomy" id="6216"/>
    <lineage>
        <taxon>Eukaryota</taxon>
        <taxon>Metazoa</taxon>
        <taxon>Spiralia</taxon>
        <taxon>Lophotrochozoa</taxon>
        <taxon>Platyhelminthes</taxon>
        <taxon>Cestoda</taxon>
        <taxon>Eucestoda</taxon>
        <taxon>Cyclophyllidea</taxon>
        <taxon>Hymenolepididae</taxon>
        <taxon>Hymenolepis</taxon>
    </lineage>
</organism>
<protein>
    <submittedName>
        <fullName evidence="6">GRIP domain-containing protein</fullName>
    </submittedName>
</protein>
<name>A0A158QFX1_HYMDI</name>
<dbReference type="OrthoDB" id="5848685at2759"/>
<evidence type="ECO:0000256" key="2">
    <source>
        <dbReference type="SAM" id="Coils"/>
    </source>
</evidence>
<feature type="coiled-coil region" evidence="2">
    <location>
        <begin position="417"/>
        <end position="1051"/>
    </location>
</feature>
<dbReference type="PANTHER" id="PTHR23157">
    <property type="entry name" value="GRIP AND COILED-COIL DOMAIN-CONTAINING PROTEIN 1"/>
    <property type="match status" value="1"/>
</dbReference>
<feature type="region of interest" description="Disordered" evidence="3">
    <location>
        <begin position="1173"/>
        <end position="1202"/>
    </location>
</feature>
<feature type="compositionally biased region" description="Basic and acidic residues" evidence="3">
    <location>
        <begin position="77"/>
        <end position="86"/>
    </location>
</feature>
<dbReference type="WBParaSite" id="HDID_0000964201-mRNA-1">
    <property type="protein sequence ID" value="HDID_0000964201-mRNA-1"/>
    <property type="gene ID" value="HDID_0000964201"/>
</dbReference>
<evidence type="ECO:0000313" key="4">
    <source>
        <dbReference type="EMBL" id="VDL62025.1"/>
    </source>
</evidence>
<accession>A0A158QFX1</accession>
<dbReference type="Gene3D" id="1.10.287.1490">
    <property type="match status" value="1"/>
</dbReference>
<feature type="compositionally biased region" description="Pro residues" evidence="3">
    <location>
        <begin position="1224"/>
        <end position="1239"/>
    </location>
</feature>